<dbReference type="GO" id="GO:0052621">
    <property type="term" value="F:diguanylate cyclase activity"/>
    <property type="evidence" value="ECO:0007669"/>
    <property type="project" value="UniProtKB-EC"/>
</dbReference>
<protein>
    <recommendedName>
        <fullName evidence="1">diguanylate cyclase</fullName>
        <ecNumber evidence="1">2.7.7.65</ecNumber>
    </recommendedName>
</protein>
<gene>
    <name evidence="5" type="ORF">FJQ55_06830</name>
</gene>
<evidence type="ECO:0000256" key="2">
    <source>
        <dbReference type="ARBA" id="ARBA00034247"/>
    </source>
</evidence>
<reference evidence="5 6" key="1">
    <citation type="submission" date="2019-06" db="EMBL/GenBank/DDBJ databases">
        <title>Rhizobium sp. CL12 isolated from roots of soybean.</title>
        <authorList>
            <person name="Wang C."/>
        </authorList>
    </citation>
    <scope>NUCLEOTIDE SEQUENCE [LARGE SCALE GENOMIC DNA]</scope>
    <source>
        <strain evidence="5 6">CL12</strain>
    </source>
</reference>
<dbReference type="NCBIfam" id="TIGR00254">
    <property type="entry name" value="GGDEF"/>
    <property type="match status" value="1"/>
</dbReference>
<feature type="transmembrane region" description="Helical" evidence="3">
    <location>
        <begin position="6"/>
        <end position="23"/>
    </location>
</feature>
<dbReference type="FunFam" id="3.30.70.270:FF:000001">
    <property type="entry name" value="Diguanylate cyclase domain protein"/>
    <property type="match status" value="1"/>
</dbReference>
<feature type="transmembrane region" description="Helical" evidence="3">
    <location>
        <begin position="223"/>
        <end position="246"/>
    </location>
</feature>
<dbReference type="SUPFAM" id="SSF55073">
    <property type="entry name" value="Nucleotide cyclase"/>
    <property type="match status" value="1"/>
</dbReference>
<name>A0A504U688_9HYPH</name>
<dbReference type="CDD" id="cd01949">
    <property type="entry name" value="GGDEF"/>
    <property type="match status" value="1"/>
</dbReference>
<feature type="transmembrane region" description="Helical" evidence="3">
    <location>
        <begin position="258"/>
        <end position="280"/>
    </location>
</feature>
<proteinExistence type="predicted"/>
<dbReference type="GO" id="GO:1902201">
    <property type="term" value="P:negative regulation of bacterial-type flagellum-dependent cell motility"/>
    <property type="evidence" value="ECO:0007669"/>
    <property type="project" value="TreeGrafter"/>
</dbReference>
<dbReference type="InterPro" id="IPR000160">
    <property type="entry name" value="GGDEF_dom"/>
</dbReference>
<feature type="domain" description="GGDEF" evidence="4">
    <location>
        <begin position="320"/>
        <end position="452"/>
    </location>
</feature>
<comment type="catalytic activity">
    <reaction evidence="2">
        <text>2 GTP = 3',3'-c-di-GMP + 2 diphosphate</text>
        <dbReference type="Rhea" id="RHEA:24898"/>
        <dbReference type="ChEBI" id="CHEBI:33019"/>
        <dbReference type="ChEBI" id="CHEBI:37565"/>
        <dbReference type="ChEBI" id="CHEBI:58805"/>
        <dbReference type="EC" id="2.7.7.65"/>
    </reaction>
</comment>
<keyword evidence="6" id="KW-1185">Reference proteome</keyword>
<dbReference type="Proteomes" id="UP000316429">
    <property type="component" value="Unassembled WGS sequence"/>
</dbReference>
<feature type="transmembrane region" description="Helical" evidence="3">
    <location>
        <begin position="163"/>
        <end position="180"/>
    </location>
</feature>
<dbReference type="InterPro" id="IPR050469">
    <property type="entry name" value="Diguanylate_Cyclase"/>
</dbReference>
<dbReference type="Pfam" id="PF00990">
    <property type="entry name" value="GGDEF"/>
    <property type="match status" value="1"/>
</dbReference>
<keyword evidence="3" id="KW-0472">Membrane</keyword>
<feature type="transmembrane region" description="Helical" evidence="3">
    <location>
        <begin position="132"/>
        <end position="151"/>
    </location>
</feature>
<dbReference type="PANTHER" id="PTHR45138">
    <property type="entry name" value="REGULATORY COMPONENTS OF SENSORY TRANSDUCTION SYSTEM"/>
    <property type="match status" value="1"/>
</dbReference>
<evidence type="ECO:0000256" key="3">
    <source>
        <dbReference type="SAM" id="Phobius"/>
    </source>
</evidence>
<evidence type="ECO:0000256" key="1">
    <source>
        <dbReference type="ARBA" id="ARBA00012528"/>
    </source>
</evidence>
<dbReference type="Gene3D" id="3.30.70.270">
    <property type="match status" value="1"/>
</dbReference>
<feature type="transmembrane region" description="Helical" evidence="3">
    <location>
        <begin position="74"/>
        <end position="98"/>
    </location>
</feature>
<dbReference type="PANTHER" id="PTHR45138:SF9">
    <property type="entry name" value="DIGUANYLATE CYCLASE DGCM-RELATED"/>
    <property type="match status" value="1"/>
</dbReference>
<feature type="transmembrane region" description="Helical" evidence="3">
    <location>
        <begin position="192"/>
        <end position="211"/>
    </location>
</feature>
<dbReference type="GO" id="GO:0005886">
    <property type="term" value="C:plasma membrane"/>
    <property type="evidence" value="ECO:0007669"/>
    <property type="project" value="TreeGrafter"/>
</dbReference>
<dbReference type="AlphaFoldDB" id="A0A504U688"/>
<dbReference type="EMBL" id="VFYP01000001">
    <property type="protein sequence ID" value="TPP10554.1"/>
    <property type="molecule type" value="Genomic_DNA"/>
</dbReference>
<dbReference type="InterPro" id="IPR043128">
    <property type="entry name" value="Rev_trsase/Diguanyl_cyclase"/>
</dbReference>
<accession>A0A504U688</accession>
<keyword evidence="3" id="KW-0812">Transmembrane</keyword>
<comment type="caution">
    <text evidence="5">The sequence shown here is derived from an EMBL/GenBank/DDBJ whole genome shotgun (WGS) entry which is preliminary data.</text>
</comment>
<dbReference type="PROSITE" id="PS50887">
    <property type="entry name" value="GGDEF"/>
    <property type="match status" value="1"/>
</dbReference>
<dbReference type="InterPro" id="IPR029787">
    <property type="entry name" value="Nucleotide_cyclase"/>
</dbReference>
<keyword evidence="3" id="KW-1133">Transmembrane helix</keyword>
<feature type="transmembrane region" description="Helical" evidence="3">
    <location>
        <begin position="105"/>
        <end position="126"/>
    </location>
</feature>
<evidence type="ECO:0000259" key="4">
    <source>
        <dbReference type="PROSITE" id="PS50887"/>
    </source>
</evidence>
<dbReference type="SMART" id="SM00267">
    <property type="entry name" value="GGDEF"/>
    <property type="match status" value="1"/>
</dbReference>
<sequence>MIPQMVQRLVFMGVVMARGVGLVKGSARFAVGVESFLKCRYLLIGVNISLRSIPQGRKPSPYPSEMISDMDTSLHLPTIMVVHALITSISTLVTIYMWKRHRCGSVMPLLVGAGVAACLTMALHAGRNSLPLFLSSCVGLGLGVLAVGLYWQAVMAFEGERVSLPKAAAGMLVWMVLWFTPLFQQSMEVKTSFLGILVASYCLLTAAKMSARARQEPLPSRHLAVIANLVRGLVWLTSVPLSIFVAPAYAADGSPAAWFAYVVLTNSMMIVLSLVALLMLSKERDELRYRIASERDPLTNLANRRTFVSGASRILLQDEARASLLLMDIDHFKMVNDTYGHAAGDQVLVAFSRAIEQRLPRGWLFARIGGEEFACLMPRTSAQTAVALADNLRRAVGDIAIAAHPHLKISVSIGVSEAPGRGTELDMLLADADAALYRAKADGRDCVRLFEPGALLAETAGKLALIAKEPPRKSTRKGLRAV</sequence>
<organism evidence="5 6">
    <name type="scientific">Rhizobium glycinendophyticum</name>
    <dbReference type="NCBI Taxonomy" id="2589807"/>
    <lineage>
        <taxon>Bacteria</taxon>
        <taxon>Pseudomonadati</taxon>
        <taxon>Pseudomonadota</taxon>
        <taxon>Alphaproteobacteria</taxon>
        <taxon>Hyphomicrobiales</taxon>
        <taxon>Rhizobiaceae</taxon>
        <taxon>Rhizobium/Agrobacterium group</taxon>
        <taxon>Rhizobium</taxon>
    </lineage>
</organism>
<evidence type="ECO:0000313" key="6">
    <source>
        <dbReference type="Proteomes" id="UP000316429"/>
    </source>
</evidence>
<dbReference type="GO" id="GO:0043709">
    <property type="term" value="P:cell adhesion involved in single-species biofilm formation"/>
    <property type="evidence" value="ECO:0007669"/>
    <property type="project" value="TreeGrafter"/>
</dbReference>
<dbReference type="EC" id="2.7.7.65" evidence="1"/>
<evidence type="ECO:0000313" key="5">
    <source>
        <dbReference type="EMBL" id="TPP10554.1"/>
    </source>
</evidence>